<protein>
    <submittedName>
        <fullName evidence="1">Uncharacterized protein</fullName>
    </submittedName>
</protein>
<gene>
    <name evidence="1" type="ORF">GHT06_001852</name>
</gene>
<dbReference type="AlphaFoldDB" id="A0AAD5PKM7"/>
<reference evidence="1" key="1">
    <citation type="submission" date="2022-05" db="EMBL/GenBank/DDBJ databases">
        <title>A multi-omics perspective on studying reproductive biology in Daphnia sinensis.</title>
        <authorList>
            <person name="Jia J."/>
        </authorList>
    </citation>
    <scope>NUCLEOTIDE SEQUENCE</scope>
    <source>
        <strain evidence="1">WSL</strain>
    </source>
</reference>
<comment type="caution">
    <text evidence="1">The sequence shown here is derived from an EMBL/GenBank/DDBJ whole genome shotgun (WGS) entry which is preliminary data.</text>
</comment>
<organism evidence="1 2">
    <name type="scientific">Daphnia sinensis</name>
    <dbReference type="NCBI Taxonomy" id="1820382"/>
    <lineage>
        <taxon>Eukaryota</taxon>
        <taxon>Metazoa</taxon>
        <taxon>Ecdysozoa</taxon>
        <taxon>Arthropoda</taxon>
        <taxon>Crustacea</taxon>
        <taxon>Branchiopoda</taxon>
        <taxon>Diplostraca</taxon>
        <taxon>Cladocera</taxon>
        <taxon>Anomopoda</taxon>
        <taxon>Daphniidae</taxon>
        <taxon>Daphnia</taxon>
        <taxon>Daphnia similis group</taxon>
    </lineage>
</organism>
<sequence>MGCWSKTCGLSNLHITAGTPVYVFVLEDSRAGDHCYSTNLFKPLLLPFESEYNDYGGGENSSGVAFELIMDGIKSRLVEVPLGENKYHDIAITKEKFDEELFFEAVHEDRLSISSYGSTDPTNLQFVMFRKDVVDDILENRVIEKYVGDGKGTCGYGNNYISYKFADVVADVKSLLIDTRTKVDLSTEQEKCI</sequence>
<dbReference type="EMBL" id="WJBH02000296">
    <property type="protein sequence ID" value="KAI9549452.1"/>
    <property type="molecule type" value="Genomic_DNA"/>
</dbReference>
<keyword evidence="2" id="KW-1185">Reference proteome</keyword>
<accession>A0AAD5PKM7</accession>
<dbReference type="Proteomes" id="UP000820818">
    <property type="component" value="Unassembled WGS sequence"/>
</dbReference>
<proteinExistence type="predicted"/>
<evidence type="ECO:0000313" key="2">
    <source>
        <dbReference type="Proteomes" id="UP000820818"/>
    </source>
</evidence>
<evidence type="ECO:0000313" key="1">
    <source>
        <dbReference type="EMBL" id="KAI9549452.1"/>
    </source>
</evidence>
<name>A0AAD5PKM7_9CRUS</name>